<dbReference type="AlphaFoldDB" id="A0A222FMA7"/>
<dbReference type="EMBL" id="CP022530">
    <property type="protein sequence ID" value="ASP39654.1"/>
    <property type="molecule type" value="Genomic_DNA"/>
</dbReference>
<dbReference type="KEGG" id="bsan:CHH28_13660"/>
<protein>
    <submittedName>
        <fullName evidence="1">Uncharacterized protein</fullName>
    </submittedName>
</protein>
<accession>A0A222FMA7</accession>
<evidence type="ECO:0000313" key="1">
    <source>
        <dbReference type="EMBL" id="ASP39654.1"/>
    </source>
</evidence>
<sequence length="176" mass="19716">MAALHTLASRMVFIAITALVSLGVTLRLSEPVTAQADIGPAVERQAAVFLNSYGFAQIKRIHFTKDAGITGVQGWSQHCQGFLHIMVMPQGDEFLSLWQSRSASINNRTAFVFQQRISPQFPSFDFWWQSMLHALLARLHIKALTPPEPVVALSFPQRCETLTRLPWQHLFTVGEA</sequence>
<proteinExistence type="predicted"/>
<keyword evidence="2" id="KW-1185">Reference proteome</keyword>
<gene>
    <name evidence="1" type="ORF">CHH28_13660</name>
</gene>
<dbReference type="Proteomes" id="UP000202440">
    <property type="component" value="Chromosome"/>
</dbReference>
<dbReference type="OrthoDB" id="5917521at2"/>
<dbReference type="RefSeq" id="WP_094060829.1">
    <property type="nucleotide sequence ID" value="NZ_CP022530.1"/>
</dbReference>
<evidence type="ECO:0000313" key="2">
    <source>
        <dbReference type="Proteomes" id="UP000202440"/>
    </source>
</evidence>
<reference evidence="1 2" key="1">
    <citation type="submission" date="2017-07" db="EMBL/GenBank/DDBJ databases">
        <title>Annotated genome sequence of Bacterioplanes sanyensis isolated from Red Sea.</title>
        <authorList>
            <person name="Rehman Z.U."/>
        </authorList>
    </citation>
    <scope>NUCLEOTIDE SEQUENCE [LARGE SCALE GENOMIC DNA]</scope>
    <source>
        <strain evidence="1 2">NV9</strain>
    </source>
</reference>
<name>A0A222FMA7_9GAMM</name>
<organism evidence="1 2">
    <name type="scientific">Bacterioplanes sanyensis</name>
    <dbReference type="NCBI Taxonomy" id="1249553"/>
    <lineage>
        <taxon>Bacteria</taxon>
        <taxon>Pseudomonadati</taxon>
        <taxon>Pseudomonadota</taxon>
        <taxon>Gammaproteobacteria</taxon>
        <taxon>Oceanospirillales</taxon>
        <taxon>Oceanospirillaceae</taxon>
        <taxon>Bacterioplanes</taxon>
    </lineage>
</organism>